<keyword evidence="1" id="KW-0175">Coiled coil</keyword>
<dbReference type="RefSeq" id="WP_073073922.1">
    <property type="nucleotide sequence ID" value="NZ_MPPI01000027.1"/>
</dbReference>
<evidence type="ECO:0000313" key="3">
    <source>
        <dbReference type="EMBL" id="PSB16487.1"/>
    </source>
</evidence>
<accession>A0A2T1D7S6</accession>
<reference evidence="3 4" key="2">
    <citation type="submission" date="2018-03" db="EMBL/GenBank/DDBJ databases">
        <title>The ancient ancestry and fast evolution of plastids.</title>
        <authorList>
            <person name="Moore K.R."/>
            <person name="Magnabosco C."/>
            <person name="Momper L."/>
            <person name="Gold D.A."/>
            <person name="Bosak T."/>
            <person name="Fournier G.P."/>
        </authorList>
    </citation>
    <scope>NUCLEOTIDE SEQUENCE [LARGE SCALE GENOMIC DNA]</scope>
    <source>
        <strain evidence="3 4">ULC007</strain>
    </source>
</reference>
<sequence length="1051" mass="117097">MLNTSEAALFLLKMQTSFAQVVVDPITSKEAALVFSGSQFLVALLAGVMMAFGFQLLLTNLSIAYLVSPGGTDVATDDLDDSSSLGSSIRKIEAKVGIWALATVSLALFAACFLAVKLSLINSVTLGAIVGVVVWSTYFSILMWFGSTTIGSLVGSIAKTATSGLQDLLGMATSAIGANVAKNQAVSTAEDIAAAVRREITSGINPDAVRETLQSSLASLPIPHLNLDEIRGQFEKILNTADLQELADTDLFRNFDRQQFLTLIRDRTNLSQEDLDRIADSLESVWKNVRKTPAELPDQLLQTFKSATPEDLQSSQVYEQLESLIRAANHPHKASASLTNQALRYGVSSLLSAVQGRVDLSDVDVEKVSGQLQKIVDRTTQQATKVGEQIKDQAEKVGDQLQEQVADQPALPRNIIKADVENYLSGSLPWHLNRLTIQDEFRDIIYDPQADSREVCRQLEALNRSYFEDLLTRREDLSPGRIQESATLMEEVRQQVLAIVEQADAQEQANNLQTRVENYLRSTDKAQFNEAKIQQELQQLLEDPEAELETLQARFGQFNRDDLVNLLQQRQDLSQDEANQIVNQFETIRDRILNSAQELRNQATAKASEVRQRVEDYLRNTQKEELNPDAIERELKLVFEDPQAGLMALRSRLAQFDRETLVSLLSQRQDLSQEQVNQILDRVESVRDRILQAPRQLADTAKAQYDQTLTAIADYLRSTDLEELNPEGIRRDLTTLLNDPKAGGNALRSRLANVDRDTLVKLLSQRQDLSEAQVNRAIDQVQDTIRDFVRAPRRLVSRAQQQALTFESSLETYLKNTQKEELNPEGIKRDLSLLLSDPRAGVSSVGDRLSHVNRDTLVALLSQRKDITEEEANQIIDQVLSVRDAFAAQFEKLQQRFQSVIDRTTENLSHYLNSLNRPELNYEGIKQDFSKLFDDPQAGADALRNRLGQFDRNTLTAVLGSIPNLSETDADRIISQIETARDGVLHQADYIQHETQRRIKSLQHQAKKQALETQKAAATAAWWLFGTALTSLAASAIAGALAVGGVNGLRF</sequence>
<evidence type="ECO:0000256" key="2">
    <source>
        <dbReference type="SAM" id="Phobius"/>
    </source>
</evidence>
<gene>
    <name evidence="3" type="ORF">C7B65_21440</name>
</gene>
<feature type="coiled-coil region" evidence="1">
    <location>
        <begin position="489"/>
        <end position="554"/>
    </location>
</feature>
<evidence type="ECO:0000256" key="1">
    <source>
        <dbReference type="SAM" id="Coils"/>
    </source>
</evidence>
<keyword evidence="2" id="KW-0472">Membrane</keyword>
<organism evidence="3 4">
    <name type="scientific">Phormidesmis priestleyi ULC007</name>
    <dbReference type="NCBI Taxonomy" id="1920490"/>
    <lineage>
        <taxon>Bacteria</taxon>
        <taxon>Bacillati</taxon>
        <taxon>Cyanobacteriota</taxon>
        <taxon>Cyanophyceae</taxon>
        <taxon>Leptolyngbyales</taxon>
        <taxon>Leptolyngbyaceae</taxon>
        <taxon>Phormidesmis</taxon>
    </lineage>
</organism>
<name>A0A2T1D7S6_9CYAN</name>
<keyword evidence="4" id="KW-1185">Reference proteome</keyword>
<feature type="coiled-coil region" evidence="1">
    <location>
        <begin position="582"/>
        <end position="620"/>
    </location>
</feature>
<keyword evidence="2" id="KW-0812">Transmembrane</keyword>
<dbReference type="AlphaFoldDB" id="A0A2T1D7S6"/>
<dbReference type="EMBL" id="PVWG01000041">
    <property type="protein sequence ID" value="PSB16487.1"/>
    <property type="molecule type" value="Genomic_DNA"/>
</dbReference>
<evidence type="ECO:0000313" key="4">
    <source>
        <dbReference type="Proteomes" id="UP000238634"/>
    </source>
</evidence>
<comment type="caution">
    <text evidence="3">The sequence shown here is derived from an EMBL/GenBank/DDBJ whole genome shotgun (WGS) entry which is preliminary data.</text>
</comment>
<dbReference type="STRING" id="1920490.GCA_001895925_01304"/>
<feature type="transmembrane region" description="Helical" evidence="2">
    <location>
        <begin position="40"/>
        <end position="67"/>
    </location>
</feature>
<proteinExistence type="predicted"/>
<protein>
    <submittedName>
        <fullName evidence="3">Uncharacterized protein</fullName>
    </submittedName>
</protein>
<dbReference type="OrthoDB" id="415154at2"/>
<feature type="transmembrane region" description="Helical" evidence="2">
    <location>
        <begin position="123"/>
        <end position="145"/>
    </location>
</feature>
<feature type="transmembrane region" description="Helical" evidence="2">
    <location>
        <begin position="96"/>
        <end position="116"/>
    </location>
</feature>
<reference evidence="3 4" key="1">
    <citation type="submission" date="2018-02" db="EMBL/GenBank/DDBJ databases">
        <authorList>
            <person name="Cohen D.B."/>
            <person name="Kent A.D."/>
        </authorList>
    </citation>
    <scope>NUCLEOTIDE SEQUENCE [LARGE SCALE GENOMIC DNA]</scope>
    <source>
        <strain evidence="3 4">ULC007</strain>
    </source>
</reference>
<keyword evidence="2" id="KW-1133">Transmembrane helix</keyword>
<dbReference type="Proteomes" id="UP000238634">
    <property type="component" value="Unassembled WGS sequence"/>
</dbReference>
<feature type="transmembrane region" description="Helical" evidence="2">
    <location>
        <begin position="1021"/>
        <end position="1046"/>
    </location>
</feature>